<proteinExistence type="predicted"/>
<reference evidence="1 2" key="1">
    <citation type="journal article" date="2018" name="Nat. Ecol. Evol.">
        <title>Shark genomes provide insights into elasmobranch evolution and the origin of vertebrates.</title>
        <authorList>
            <person name="Hara Y"/>
            <person name="Yamaguchi K"/>
            <person name="Onimaru K"/>
            <person name="Kadota M"/>
            <person name="Koyanagi M"/>
            <person name="Keeley SD"/>
            <person name="Tatsumi K"/>
            <person name="Tanaka K"/>
            <person name="Motone F"/>
            <person name="Kageyama Y"/>
            <person name="Nozu R"/>
            <person name="Adachi N"/>
            <person name="Nishimura O"/>
            <person name="Nakagawa R"/>
            <person name="Tanegashima C"/>
            <person name="Kiyatake I"/>
            <person name="Matsumoto R"/>
            <person name="Murakumo K"/>
            <person name="Nishida K"/>
            <person name="Terakita A"/>
            <person name="Kuratani S"/>
            <person name="Sato K"/>
            <person name="Hyodo S Kuraku.S."/>
        </authorList>
    </citation>
    <scope>NUCLEOTIDE SEQUENCE [LARGE SCALE GENOMIC DNA]</scope>
</reference>
<evidence type="ECO:0000313" key="1">
    <source>
        <dbReference type="EMBL" id="GCC41586.1"/>
    </source>
</evidence>
<dbReference type="InterPro" id="IPR012341">
    <property type="entry name" value="6hp_glycosidase-like_sf"/>
</dbReference>
<dbReference type="AlphaFoldDB" id="A0A401TG48"/>
<gene>
    <name evidence="1" type="ORF">chiPu_0025640</name>
</gene>
<keyword evidence="2" id="KW-1185">Reference proteome</keyword>
<dbReference type="SUPFAM" id="SSF48208">
    <property type="entry name" value="Six-hairpin glycosidases"/>
    <property type="match status" value="1"/>
</dbReference>
<dbReference type="EMBL" id="BEZZ01062576">
    <property type="protein sequence ID" value="GCC41586.1"/>
    <property type="molecule type" value="Genomic_DNA"/>
</dbReference>
<dbReference type="Gene3D" id="1.50.10.10">
    <property type="match status" value="1"/>
</dbReference>
<feature type="non-terminal residue" evidence="1">
    <location>
        <position position="128"/>
    </location>
</feature>
<name>A0A401TG48_CHIPU</name>
<dbReference type="STRING" id="137246.A0A401TG48"/>
<comment type="caution">
    <text evidence="1">The sequence shown here is derived from an EMBL/GenBank/DDBJ whole genome shotgun (WGS) entry which is preliminary data.</text>
</comment>
<dbReference type="InterPro" id="IPR008928">
    <property type="entry name" value="6-hairpin_glycosidase_sf"/>
</dbReference>
<dbReference type="OrthoDB" id="414129at2759"/>
<protein>
    <submittedName>
        <fullName evidence="1">Uncharacterized protein</fullName>
    </submittedName>
</protein>
<organism evidence="1 2">
    <name type="scientific">Chiloscyllium punctatum</name>
    <name type="common">Brownbanded bambooshark</name>
    <name type="synonym">Hemiscyllium punctatum</name>
    <dbReference type="NCBI Taxonomy" id="137246"/>
    <lineage>
        <taxon>Eukaryota</taxon>
        <taxon>Metazoa</taxon>
        <taxon>Chordata</taxon>
        <taxon>Craniata</taxon>
        <taxon>Vertebrata</taxon>
        <taxon>Chondrichthyes</taxon>
        <taxon>Elasmobranchii</taxon>
        <taxon>Galeomorphii</taxon>
        <taxon>Galeoidea</taxon>
        <taxon>Orectolobiformes</taxon>
        <taxon>Hemiscylliidae</taxon>
        <taxon>Chiloscyllium</taxon>
    </lineage>
</organism>
<sequence length="128" mass="14660">MSSARISADSRKLAFVVTRDGRPVKVQRTIFSECFYTMAMDELWRVTGDEKYQREAVEMMDQIVRWVQEDPTGLGRPELPGAESVNSMAVPMMLLCLVDQLEEGDAKMADKYRELGAWCVEQILQHLQ</sequence>
<dbReference type="PANTHER" id="PTHR15108">
    <property type="entry name" value="N-ACYLGLUCOSAMINE-2-EPIMERASE"/>
    <property type="match status" value="1"/>
</dbReference>
<dbReference type="GO" id="GO:0005975">
    <property type="term" value="P:carbohydrate metabolic process"/>
    <property type="evidence" value="ECO:0007669"/>
    <property type="project" value="InterPro"/>
</dbReference>
<accession>A0A401TG48</accession>
<dbReference type="Proteomes" id="UP000287033">
    <property type="component" value="Unassembled WGS sequence"/>
</dbReference>
<evidence type="ECO:0000313" key="2">
    <source>
        <dbReference type="Proteomes" id="UP000287033"/>
    </source>
</evidence>